<dbReference type="InterPro" id="IPR039561">
    <property type="entry name" value="Peptidase_M15C"/>
</dbReference>
<evidence type="ECO:0000313" key="5">
    <source>
        <dbReference type="Proteomes" id="UP001596356"/>
    </source>
</evidence>
<feature type="domain" description="Peptidase M15C" evidence="3">
    <location>
        <begin position="223"/>
        <end position="300"/>
    </location>
</feature>
<name>A0ABW2AU74_9MICO</name>
<evidence type="ECO:0000256" key="1">
    <source>
        <dbReference type="SAM" id="SignalP"/>
    </source>
</evidence>
<dbReference type="SUPFAM" id="SSF55166">
    <property type="entry name" value="Hedgehog/DD-peptidase"/>
    <property type="match status" value="1"/>
</dbReference>
<feature type="signal peptide" evidence="1">
    <location>
        <begin position="1"/>
        <end position="22"/>
    </location>
</feature>
<dbReference type="InterPro" id="IPR036365">
    <property type="entry name" value="PGBD-like_sf"/>
</dbReference>
<dbReference type="Proteomes" id="UP001596356">
    <property type="component" value="Unassembled WGS sequence"/>
</dbReference>
<dbReference type="InterPro" id="IPR036366">
    <property type="entry name" value="PGBDSf"/>
</dbReference>
<dbReference type="Pfam" id="PF13539">
    <property type="entry name" value="Peptidase_M15_4"/>
    <property type="match status" value="1"/>
</dbReference>
<gene>
    <name evidence="4" type="ORF">ACFQBT_11615</name>
</gene>
<dbReference type="InterPro" id="IPR002477">
    <property type="entry name" value="Peptidoglycan-bd-like"/>
</dbReference>
<dbReference type="Gene3D" id="3.30.1380.10">
    <property type="match status" value="1"/>
</dbReference>
<dbReference type="Gene3D" id="1.10.101.10">
    <property type="entry name" value="PGBD-like superfamily/PGBD"/>
    <property type="match status" value="1"/>
</dbReference>
<reference evidence="5" key="1">
    <citation type="journal article" date="2019" name="Int. J. Syst. Evol. Microbiol.">
        <title>The Global Catalogue of Microorganisms (GCM) 10K type strain sequencing project: providing services to taxonomists for standard genome sequencing and annotation.</title>
        <authorList>
            <consortium name="The Broad Institute Genomics Platform"/>
            <consortium name="The Broad Institute Genome Sequencing Center for Infectious Disease"/>
            <person name="Wu L."/>
            <person name="Ma J."/>
        </authorList>
    </citation>
    <scope>NUCLEOTIDE SEQUENCE [LARGE SCALE GENOMIC DNA]</scope>
    <source>
        <strain evidence="5">NBRC 106593</strain>
    </source>
</reference>
<feature type="chain" id="PRO_5045260523" evidence="1">
    <location>
        <begin position="23"/>
        <end position="302"/>
    </location>
</feature>
<sequence length="302" mass="31764">MSLILRAAAGLGATAASTTAFAVAAADVSTATATTAAPSATVASSCSVVTTQSGDSGVLVSSTQSRLRVTTDGQFGPRTKAAVAAFQKSHRLVADGIVGPLTWSALGGFPCSAVGTPVAASVSSITPALATRMKTSYRAECPVSLSALRYVKVPYWGYDQRYHVGELVVNASIASTTVTAFNTLARNHFPIQQMRLVDDFGGNDDNSVKANNTSAYNCRKITNGTGWSMHAYGKAIDINPWVNPYVYQGHPQYGVSTYVPRTPGKGKILCGDATYKAFTAGGFSWGGDWKAGVLDYQHFEHR</sequence>
<keyword evidence="5" id="KW-1185">Reference proteome</keyword>
<dbReference type="RefSeq" id="WP_377822836.1">
    <property type="nucleotide sequence ID" value="NZ_JBHSWJ010000002.1"/>
</dbReference>
<dbReference type="SUPFAM" id="SSF47090">
    <property type="entry name" value="PGBD-like"/>
    <property type="match status" value="1"/>
</dbReference>
<proteinExistence type="predicted"/>
<organism evidence="4 5">
    <name type="scientific">Branchiibius cervicis</name>
    <dbReference type="NCBI Taxonomy" id="908252"/>
    <lineage>
        <taxon>Bacteria</taxon>
        <taxon>Bacillati</taxon>
        <taxon>Actinomycetota</taxon>
        <taxon>Actinomycetes</taxon>
        <taxon>Micrococcales</taxon>
        <taxon>Dermacoccaceae</taxon>
        <taxon>Branchiibius</taxon>
    </lineage>
</organism>
<accession>A0ABW2AU74</accession>
<keyword evidence="1" id="KW-0732">Signal</keyword>
<evidence type="ECO:0000313" key="4">
    <source>
        <dbReference type="EMBL" id="MFC6714430.1"/>
    </source>
</evidence>
<dbReference type="Pfam" id="PF01471">
    <property type="entry name" value="PG_binding_1"/>
    <property type="match status" value="1"/>
</dbReference>
<comment type="caution">
    <text evidence="4">The sequence shown here is derived from an EMBL/GenBank/DDBJ whole genome shotgun (WGS) entry which is preliminary data.</text>
</comment>
<feature type="domain" description="Peptidoglycan binding-like" evidence="2">
    <location>
        <begin position="70"/>
        <end position="106"/>
    </location>
</feature>
<dbReference type="InterPro" id="IPR009045">
    <property type="entry name" value="Zn_M74/Hedgehog-like"/>
</dbReference>
<protein>
    <submittedName>
        <fullName evidence="4">M15 family metallopeptidase</fullName>
    </submittedName>
</protein>
<dbReference type="EMBL" id="JBHSWJ010000002">
    <property type="protein sequence ID" value="MFC6714430.1"/>
    <property type="molecule type" value="Genomic_DNA"/>
</dbReference>
<evidence type="ECO:0000259" key="2">
    <source>
        <dbReference type="Pfam" id="PF01471"/>
    </source>
</evidence>
<evidence type="ECO:0000259" key="3">
    <source>
        <dbReference type="Pfam" id="PF13539"/>
    </source>
</evidence>